<dbReference type="STRING" id="10228.B3RK30"/>
<dbReference type="PROSITE" id="PS50003">
    <property type="entry name" value="PH_DOMAIN"/>
    <property type="match status" value="1"/>
</dbReference>
<dbReference type="Pfam" id="PF00169">
    <property type="entry name" value="PH"/>
    <property type="match status" value="1"/>
</dbReference>
<evidence type="ECO:0000313" key="3">
    <source>
        <dbReference type="Proteomes" id="UP000009022"/>
    </source>
</evidence>
<dbReference type="EMBL" id="DS985241">
    <property type="protein sequence ID" value="EDV29367.1"/>
    <property type="molecule type" value="Genomic_DNA"/>
</dbReference>
<dbReference type="PANTHER" id="PTHR22902">
    <property type="entry name" value="SESQUIPEDALIAN"/>
    <property type="match status" value="1"/>
</dbReference>
<dbReference type="InterPro" id="IPR011993">
    <property type="entry name" value="PH-like_dom_sf"/>
</dbReference>
<dbReference type="eggNOG" id="ENOG502QQ94">
    <property type="taxonomic scope" value="Eukaryota"/>
</dbReference>
<dbReference type="KEGG" id="tad:TRIADDRAFT_17632"/>
<sequence>MKINDKSIIHLANNFEHVDKQGFLYKKGEINRSLQRRWFVLTGNLLFYFEKQYSREPIGVVVLEGYVVSRDPNNTYGFLLCFAGENTRTWTFSAENREDMESWMQALARSSYDYMRDLANDLDRQIKELR</sequence>
<feature type="non-terminal residue" evidence="2">
    <location>
        <position position="130"/>
    </location>
</feature>
<proteinExistence type="predicted"/>
<dbReference type="InParanoid" id="B3RK30"/>
<dbReference type="GeneID" id="6749783"/>
<dbReference type="InterPro" id="IPR045188">
    <property type="entry name" value="Boi1/Boi2-like"/>
</dbReference>
<accession>B3RK30</accession>
<gene>
    <name evidence="2" type="ORF">TRIADDRAFT_17632</name>
</gene>
<dbReference type="CTD" id="6749783"/>
<dbReference type="OrthoDB" id="10261837at2759"/>
<dbReference type="Gene3D" id="2.30.29.30">
    <property type="entry name" value="Pleckstrin-homology domain (PH domain)/Phosphotyrosine-binding domain (PTB)"/>
    <property type="match status" value="1"/>
</dbReference>
<dbReference type="OMA" id="ENTWKAD"/>
<feature type="domain" description="PH" evidence="1">
    <location>
        <begin position="17"/>
        <end position="112"/>
    </location>
</feature>
<evidence type="ECO:0000259" key="1">
    <source>
        <dbReference type="PROSITE" id="PS50003"/>
    </source>
</evidence>
<dbReference type="SMART" id="SM00233">
    <property type="entry name" value="PH"/>
    <property type="match status" value="1"/>
</dbReference>
<dbReference type="HOGENOM" id="CLU_060423_2_1_1"/>
<dbReference type="PhylomeDB" id="B3RK30"/>
<dbReference type="Proteomes" id="UP000009022">
    <property type="component" value="Unassembled WGS sequence"/>
</dbReference>
<keyword evidence="3" id="KW-1185">Reference proteome</keyword>
<dbReference type="RefSeq" id="XP_002108569.1">
    <property type="nucleotide sequence ID" value="XM_002108533.1"/>
</dbReference>
<dbReference type="SUPFAM" id="SSF50729">
    <property type="entry name" value="PH domain-like"/>
    <property type="match status" value="1"/>
</dbReference>
<dbReference type="FunFam" id="2.30.29.30:FF:000540">
    <property type="entry name" value="sesquipedalian-1-like"/>
    <property type="match status" value="1"/>
</dbReference>
<protein>
    <recommendedName>
        <fullName evidence="1">PH domain-containing protein</fullName>
    </recommendedName>
</protein>
<evidence type="ECO:0000313" key="2">
    <source>
        <dbReference type="EMBL" id="EDV29367.1"/>
    </source>
</evidence>
<organism evidence="2 3">
    <name type="scientific">Trichoplax adhaerens</name>
    <name type="common">Trichoplax reptans</name>
    <dbReference type="NCBI Taxonomy" id="10228"/>
    <lineage>
        <taxon>Eukaryota</taxon>
        <taxon>Metazoa</taxon>
        <taxon>Placozoa</taxon>
        <taxon>Uniplacotomia</taxon>
        <taxon>Trichoplacea</taxon>
        <taxon>Trichoplacidae</taxon>
        <taxon>Trichoplax</taxon>
    </lineage>
</organism>
<dbReference type="FunCoup" id="B3RK30">
    <property type="interactions" value="332"/>
</dbReference>
<dbReference type="AlphaFoldDB" id="B3RK30"/>
<name>B3RK30_TRIAD</name>
<dbReference type="InterPro" id="IPR001849">
    <property type="entry name" value="PH_domain"/>
</dbReference>
<dbReference type="PANTHER" id="PTHR22902:SF53">
    <property type="entry name" value="INOSITOL PHOSPHATASE INTERACTING PROTEIN, ISOFORM A"/>
    <property type="match status" value="1"/>
</dbReference>
<dbReference type="CDD" id="cd13288">
    <property type="entry name" value="PH_Ses"/>
    <property type="match status" value="1"/>
</dbReference>
<reference evidence="2 3" key="1">
    <citation type="journal article" date="2008" name="Nature">
        <title>The Trichoplax genome and the nature of placozoans.</title>
        <authorList>
            <person name="Srivastava M."/>
            <person name="Begovic E."/>
            <person name="Chapman J."/>
            <person name="Putnam N.H."/>
            <person name="Hellsten U."/>
            <person name="Kawashima T."/>
            <person name="Kuo A."/>
            <person name="Mitros T."/>
            <person name="Salamov A."/>
            <person name="Carpenter M.L."/>
            <person name="Signorovitch A.Y."/>
            <person name="Moreno M.A."/>
            <person name="Kamm K."/>
            <person name="Grimwood J."/>
            <person name="Schmutz J."/>
            <person name="Shapiro H."/>
            <person name="Grigoriev I.V."/>
            <person name="Buss L.W."/>
            <person name="Schierwater B."/>
            <person name="Dellaporta S.L."/>
            <person name="Rokhsar D.S."/>
        </authorList>
    </citation>
    <scope>NUCLEOTIDE SEQUENCE [LARGE SCALE GENOMIC DNA]</scope>
    <source>
        <strain evidence="2 3">Grell-BS-1999</strain>
    </source>
</reference>